<evidence type="ECO:0000313" key="3">
    <source>
        <dbReference type="Proteomes" id="UP000189981"/>
    </source>
</evidence>
<gene>
    <name evidence="2" type="ORF">SAMN05661099_3024</name>
</gene>
<dbReference type="AlphaFoldDB" id="A0A1T5EHX2"/>
<dbReference type="GO" id="GO:0016747">
    <property type="term" value="F:acyltransferase activity, transferring groups other than amino-acyl groups"/>
    <property type="evidence" value="ECO:0007669"/>
    <property type="project" value="InterPro"/>
</dbReference>
<accession>A0A1T5EHX2</accession>
<dbReference type="Proteomes" id="UP000189981">
    <property type="component" value="Unassembled WGS sequence"/>
</dbReference>
<protein>
    <submittedName>
        <fullName evidence="2">Protein N-acetyltransferase, RimJ/RimL family</fullName>
    </submittedName>
</protein>
<dbReference type="RefSeq" id="WP_079703529.1">
    <property type="nucleotide sequence ID" value="NZ_FUYR01000003.1"/>
</dbReference>
<evidence type="ECO:0000259" key="1">
    <source>
        <dbReference type="PROSITE" id="PS51186"/>
    </source>
</evidence>
<dbReference type="PANTHER" id="PTHR43415:SF5">
    <property type="entry name" value="ACETYLTRANSFERASE"/>
    <property type="match status" value="1"/>
</dbReference>
<dbReference type="SUPFAM" id="SSF55729">
    <property type="entry name" value="Acyl-CoA N-acyltransferases (Nat)"/>
    <property type="match status" value="1"/>
</dbReference>
<sequence length="187" mass="21605">MIKLEYFTSADFETLLDWVQDEELLVQWAGTQFRFPLSTKKLDRYIEDANDFEHSSTFIYKATETESGRIVGHISLTAINRENRSARITRVLVANSERGKGIAEQMVKAMMKIGFEELHLHRMSLGVYDSNLPAIKCYKKCGFLVDGVLRDIQRHGDEYWNLMEMSILEDEWAAITARDGHKPDIKP</sequence>
<feature type="domain" description="N-acetyltransferase" evidence="1">
    <location>
        <begin position="2"/>
        <end position="166"/>
    </location>
</feature>
<dbReference type="InterPro" id="IPR016181">
    <property type="entry name" value="Acyl_CoA_acyltransferase"/>
</dbReference>
<organism evidence="2 3">
    <name type="scientific">Daejeonella lutea</name>
    <dbReference type="NCBI Taxonomy" id="572036"/>
    <lineage>
        <taxon>Bacteria</taxon>
        <taxon>Pseudomonadati</taxon>
        <taxon>Bacteroidota</taxon>
        <taxon>Sphingobacteriia</taxon>
        <taxon>Sphingobacteriales</taxon>
        <taxon>Sphingobacteriaceae</taxon>
        <taxon>Daejeonella</taxon>
    </lineage>
</organism>
<dbReference type="InterPro" id="IPR000182">
    <property type="entry name" value="GNAT_dom"/>
</dbReference>
<evidence type="ECO:0000313" key="2">
    <source>
        <dbReference type="EMBL" id="SKB83511.1"/>
    </source>
</evidence>
<dbReference type="OrthoDB" id="9811523at2"/>
<dbReference type="STRING" id="572036.SAMN05661099_3024"/>
<dbReference type="CDD" id="cd04301">
    <property type="entry name" value="NAT_SF"/>
    <property type="match status" value="1"/>
</dbReference>
<keyword evidence="3" id="KW-1185">Reference proteome</keyword>
<name>A0A1T5EHX2_9SPHI</name>
<dbReference type="EMBL" id="FUYR01000003">
    <property type="protein sequence ID" value="SKB83511.1"/>
    <property type="molecule type" value="Genomic_DNA"/>
</dbReference>
<dbReference type="Pfam" id="PF00583">
    <property type="entry name" value="Acetyltransf_1"/>
    <property type="match status" value="1"/>
</dbReference>
<keyword evidence="2" id="KW-0808">Transferase</keyword>
<dbReference type="PROSITE" id="PS51186">
    <property type="entry name" value="GNAT"/>
    <property type="match status" value="1"/>
</dbReference>
<dbReference type="Gene3D" id="3.40.630.30">
    <property type="match status" value="1"/>
</dbReference>
<reference evidence="3" key="1">
    <citation type="submission" date="2017-02" db="EMBL/GenBank/DDBJ databases">
        <authorList>
            <person name="Varghese N."/>
            <person name="Submissions S."/>
        </authorList>
    </citation>
    <scope>NUCLEOTIDE SEQUENCE [LARGE SCALE GENOMIC DNA]</scope>
    <source>
        <strain evidence="3">DSM 22385</strain>
    </source>
</reference>
<dbReference type="PANTHER" id="PTHR43415">
    <property type="entry name" value="SPERMIDINE N(1)-ACETYLTRANSFERASE"/>
    <property type="match status" value="1"/>
</dbReference>
<proteinExistence type="predicted"/>